<organism evidence="6 7">
    <name type="scientific">Brucella anthropi</name>
    <name type="common">Ochrobactrum anthropi</name>
    <dbReference type="NCBI Taxonomy" id="529"/>
    <lineage>
        <taxon>Bacteria</taxon>
        <taxon>Pseudomonadati</taxon>
        <taxon>Pseudomonadota</taxon>
        <taxon>Alphaproteobacteria</taxon>
        <taxon>Hyphomicrobiales</taxon>
        <taxon>Brucellaceae</taxon>
        <taxon>Brucella/Ochrobactrum group</taxon>
        <taxon>Brucella</taxon>
    </lineage>
</organism>
<keyword evidence="1" id="KW-0805">Transcription regulation</keyword>
<dbReference type="AlphaFoldDB" id="A0A6I0DK21"/>
<reference evidence="6 7" key="1">
    <citation type="submission" date="2019-09" db="EMBL/GenBank/DDBJ databases">
        <title>Taxonomic organization of the family Brucellaceae based on a phylogenomic approach.</title>
        <authorList>
            <person name="Leclercq S."/>
            <person name="Cloeckaert A."/>
            <person name="Zygmunt M.S."/>
        </authorList>
    </citation>
    <scope>NUCLEOTIDE SEQUENCE [LARGE SCALE GENOMIC DNA]</scope>
    <source>
        <strain evidence="6 7">CCUG 34461</strain>
    </source>
</reference>
<feature type="domain" description="HTH tetR-type" evidence="5">
    <location>
        <begin position="16"/>
        <end position="76"/>
    </location>
</feature>
<dbReference type="RefSeq" id="WP_006470604.1">
    <property type="nucleotide sequence ID" value="NZ_WBWX01000017.1"/>
</dbReference>
<dbReference type="PRINTS" id="PR00455">
    <property type="entry name" value="HTHTETR"/>
</dbReference>
<feature type="DNA-binding region" description="H-T-H motif" evidence="4">
    <location>
        <begin position="39"/>
        <end position="58"/>
    </location>
</feature>
<evidence type="ECO:0000313" key="7">
    <source>
        <dbReference type="Proteomes" id="UP000441102"/>
    </source>
</evidence>
<dbReference type="GO" id="GO:0000976">
    <property type="term" value="F:transcription cis-regulatory region binding"/>
    <property type="evidence" value="ECO:0007669"/>
    <property type="project" value="TreeGrafter"/>
</dbReference>
<name>A0A6I0DK21_BRUAN</name>
<comment type="caution">
    <text evidence="6">The sequence shown here is derived from an EMBL/GenBank/DDBJ whole genome shotgun (WGS) entry which is preliminary data.</text>
</comment>
<dbReference type="InterPro" id="IPR009057">
    <property type="entry name" value="Homeodomain-like_sf"/>
</dbReference>
<dbReference type="EMBL" id="WBWX01000017">
    <property type="protein sequence ID" value="KAB2790771.1"/>
    <property type="molecule type" value="Genomic_DNA"/>
</dbReference>
<dbReference type="PANTHER" id="PTHR30055:SF234">
    <property type="entry name" value="HTH-TYPE TRANSCRIPTIONAL REGULATOR BETI"/>
    <property type="match status" value="1"/>
</dbReference>
<evidence type="ECO:0000259" key="5">
    <source>
        <dbReference type="PROSITE" id="PS50977"/>
    </source>
</evidence>
<evidence type="ECO:0000256" key="4">
    <source>
        <dbReference type="PROSITE-ProRule" id="PRU00335"/>
    </source>
</evidence>
<dbReference type="InterPro" id="IPR001647">
    <property type="entry name" value="HTH_TetR"/>
</dbReference>
<dbReference type="PROSITE" id="PS50977">
    <property type="entry name" value="HTH_TETR_2"/>
    <property type="match status" value="1"/>
</dbReference>
<evidence type="ECO:0000256" key="1">
    <source>
        <dbReference type="ARBA" id="ARBA00023015"/>
    </source>
</evidence>
<sequence length="212" mass="24343">MNTDRSQMGLRARKKLARHESILEAARQVIGDIGYENAKLEQIAEVADVGVATVYNYFGKKHILLFNLALYSIDRMEPQLDAWSPKPESTLEEALVEWIVEMGTHTFNALDHSIWGVVISEEYKAGVDKKDYIEIKQRFIELNLKFWHRLIASGYATNEVEGRDVAELLDSIASEVFRQAHQKKTVNRNTYRRIARRLVTLIVRGLAANQKQ</sequence>
<evidence type="ECO:0000313" key="6">
    <source>
        <dbReference type="EMBL" id="KAB2790771.1"/>
    </source>
</evidence>
<keyword evidence="2 4" id="KW-0238">DNA-binding</keyword>
<dbReference type="Proteomes" id="UP000441102">
    <property type="component" value="Unassembled WGS sequence"/>
</dbReference>
<dbReference type="GO" id="GO:0003700">
    <property type="term" value="F:DNA-binding transcription factor activity"/>
    <property type="evidence" value="ECO:0007669"/>
    <property type="project" value="TreeGrafter"/>
</dbReference>
<dbReference type="Gene3D" id="1.10.357.10">
    <property type="entry name" value="Tetracycline Repressor, domain 2"/>
    <property type="match status" value="1"/>
</dbReference>
<dbReference type="InterPro" id="IPR050109">
    <property type="entry name" value="HTH-type_TetR-like_transc_reg"/>
</dbReference>
<keyword evidence="3" id="KW-0804">Transcription</keyword>
<dbReference type="PANTHER" id="PTHR30055">
    <property type="entry name" value="HTH-TYPE TRANSCRIPTIONAL REGULATOR RUTR"/>
    <property type="match status" value="1"/>
</dbReference>
<accession>A0A6I0DK21</accession>
<proteinExistence type="predicted"/>
<protein>
    <submittedName>
        <fullName evidence="6">TetR/AcrR family transcriptional regulator</fullName>
    </submittedName>
</protein>
<evidence type="ECO:0000256" key="3">
    <source>
        <dbReference type="ARBA" id="ARBA00023163"/>
    </source>
</evidence>
<evidence type="ECO:0000256" key="2">
    <source>
        <dbReference type="ARBA" id="ARBA00023125"/>
    </source>
</evidence>
<dbReference type="SUPFAM" id="SSF46689">
    <property type="entry name" value="Homeodomain-like"/>
    <property type="match status" value="1"/>
</dbReference>
<gene>
    <name evidence="6" type="ORF">F9L06_24405</name>
</gene>
<dbReference type="Pfam" id="PF00440">
    <property type="entry name" value="TetR_N"/>
    <property type="match status" value="1"/>
</dbReference>